<dbReference type="Proteomes" id="UP000250369">
    <property type="component" value="Unassembled WGS sequence"/>
</dbReference>
<protein>
    <submittedName>
        <fullName evidence="1">Uncharacterized protein</fullName>
    </submittedName>
</protein>
<organism evidence="1 2">
    <name type="scientific">Paenibacillus contaminans</name>
    <dbReference type="NCBI Taxonomy" id="450362"/>
    <lineage>
        <taxon>Bacteria</taxon>
        <taxon>Bacillati</taxon>
        <taxon>Bacillota</taxon>
        <taxon>Bacilli</taxon>
        <taxon>Bacillales</taxon>
        <taxon>Paenibacillaceae</taxon>
        <taxon>Paenibacillus</taxon>
    </lineage>
</organism>
<evidence type="ECO:0000313" key="1">
    <source>
        <dbReference type="EMBL" id="RAV22885.1"/>
    </source>
</evidence>
<dbReference type="AlphaFoldDB" id="A0A329MSG7"/>
<reference evidence="1 2" key="1">
    <citation type="journal article" date="2009" name="Int. J. Syst. Evol. Microbiol.">
        <title>Paenibacillus contaminans sp. nov., isolated from a contaminated laboratory plate.</title>
        <authorList>
            <person name="Chou J.H."/>
            <person name="Lee J.H."/>
            <person name="Lin M.C."/>
            <person name="Chang P.S."/>
            <person name="Arun A.B."/>
            <person name="Young C.C."/>
            <person name="Chen W.M."/>
        </authorList>
    </citation>
    <scope>NUCLEOTIDE SEQUENCE [LARGE SCALE GENOMIC DNA]</scope>
    <source>
        <strain evidence="1 2">CKOBP-6</strain>
    </source>
</reference>
<name>A0A329MSG7_9BACL</name>
<proteinExistence type="predicted"/>
<dbReference type="RefSeq" id="WP_113028994.1">
    <property type="nucleotide sequence ID" value="NZ_QMFB01000001.1"/>
</dbReference>
<gene>
    <name evidence="1" type="ORF">DQG23_01365</name>
</gene>
<accession>A0A329MSG7</accession>
<comment type="caution">
    <text evidence="1">The sequence shown here is derived from an EMBL/GenBank/DDBJ whole genome shotgun (WGS) entry which is preliminary data.</text>
</comment>
<sequence>MSETQAASRAKRVAVIVTEYRFNSHADVILGRLLGDFDYKPRIQVASLYTDQVPDNDMSREAAERNRIPIYSTIEETIRYAHEQGGLDGVVIIGEHGDYPEDEKGRKHYPRRRLLEETLKSLDELELRIPIFSDKHFAYQIEDTVWMYEELRKRDIPFLGGSSIPHAPYVPAFDVNKLKDAKEILVLSYSTIVEAYGYHGLELLQSLAEKRAGGETGVRSVSALEGEEVWEAMDRKEWPEDLLLSSLNIVKEDSGNVHPRERGETPWLFIVDYEDGTKGYVFQQNTVSEQWRFAFRDGHGEVVSAISFSELARPFGHFETLTRIVEDFVISGTEPFPAERVLMSSGLINYVMDALHEHKKLETLALRIHY</sequence>
<evidence type="ECO:0000313" key="2">
    <source>
        <dbReference type="Proteomes" id="UP000250369"/>
    </source>
</evidence>
<dbReference type="OrthoDB" id="1394308at2"/>
<dbReference type="EMBL" id="QMFB01000001">
    <property type="protein sequence ID" value="RAV22885.1"/>
    <property type="molecule type" value="Genomic_DNA"/>
</dbReference>
<keyword evidence="2" id="KW-1185">Reference proteome</keyword>